<evidence type="ECO:0000256" key="1">
    <source>
        <dbReference type="ARBA" id="ARBA00004924"/>
    </source>
</evidence>
<dbReference type="PANTHER" id="PTHR31438">
    <property type="entry name" value="LYSINE N-ACYLTRANSFERASE C17G9.06C-RELATED"/>
    <property type="match status" value="1"/>
</dbReference>
<organism evidence="3 4">
    <name type="scientific">Acinetobacter lanii</name>
    <dbReference type="NCBI Taxonomy" id="2715163"/>
    <lineage>
        <taxon>Bacteria</taxon>
        <taxon>Pseudomonadati</taxon>
        <taxon>Pseudomonadota</taxon>
        <taxon>Gammaproteobacteria</taxon>
        <taxon>Moraxellales</taxon>
        <taxon>Moraxellaceae</taxon>
        <taxon>Acinetobacter</taxon>
    </lineage>
</organism>
<feature type="domain" description="Acyltransferase MbtK/IucB-like conserved" evidence="2">
    <location>
        <begin position="24"/>
        <end position="71"/>
    </location>
</feature>
<dbReference type="RefSeq" id="WP_166324738.1">
    <property type="nucleotide sequence ID" value="NZ_CP049916.1"/>
</dbReference>
<dbReference type="GO" id="GO:0019290">
    <property type="term" value="P:siderophore biosynthetic process"/>
    <property type="evidence" value="ECO:0007669"/>
    <property type="project" value="InterPro"/>
</dbReference>
<dbReference type="InterPro" id="IPR019432">
    <property type="entry name" value="Acyltransferase_MbtK/IucB-like"/>
</dbReference>
<keyword evidence="3" id="KW-0808">Transferase</keyword>
<proteinExistence type="predicted"/>
<dbReference type="Gene3D" id="3.40.630.30">
    <property type="match status" value="1"/>
</dbReference>
<keyword evidence="4" id="KW-1185">Reference proteome</keyword>
<reference evidence="3 4" key="1">
    <citation type="submission" date="2020-03" db="EMBL/GenBank/DDBJ databases">
        <authorList>
            <person name="Zhu W."/>
        </authorList>
    </citation>
    <scope>NUCLEOTIDE SEQUENCE [LARGE SCALE GENOMIC DNA]</scope>
    <source>
        <strain evidence="3 4">185</strain>
    </source>
</reference>
<comment type="pathway">
    <text evidence="1">Siderophore biosynthesis.</text>
</comment>
<evidence type="ECO:0000259" key="2">
    <source>
        <dbReference type="SMART" id="SM01006"/>
    </source>
</evidence>
<dbReference type="AlphaFoldDB" id="A0A6G8S4U4"/>
<evidence type="ECO:0000313" key="3">
    <source>
        <dbReference type="EMBL" id="QIO09141.1"/>
    </source>
</evidence>
<accession>A0A6G8S4U4</accession>
<dbReference type="GO" id="GO:0016410">
    <property type="term" value="F:N-acyltransferase activity"/>
    <property type="evidence" value="ECO:0007669"/>
    <property type="project" value="TreeGrafter"/>
</dbReference>
<name>A0A6G8S4U4_9GAMM</name>
<dbReference type="Pfam" id="PF13523">
    <property type="entry name" value="Acetyltransf_8"/>
    <property type="match status" value="1"/>
</dbReference>
<protein>
    <submittedName>
        <fullName evidence="3">Acetyltransferase</fullName>
    </submittedName>
</protein>
<dbReference type="KEGG" id="alj:G8D99_08995"/>
<dbReference type="InterPro" id="IPR016181">
    <property type="entry name" value="Acyl_CoA_acyltransferase"/>
</dbReference>
<dbReference type="PANTHER" id="PTHR31438:SF1">
    <property type="entry name" value="LYSINE N-ACYLTRANSFERASE C17G9.06C-RELATED"/>
    <property type="match status" value="1"/>
</dbReference>
<gene>
    <name evidence="3" type="ORF">G8D99_08995</name>
</gene>
<evidence type="ECO:0000313" key="4">
    <source>
        <dbReference type="Proteomes" id="UP000501939"/>
    </source>
</evidence>
<dbReference type="SMART" id="SM01006">
    <property type="entry name" value="AlcB"/>
    <property type="match status" value="1"/>
</dbReference>
<dbReference type="SUPFAM" id="SSF55729">
    <property type="entry name" value="Acyl-CoA N-acyltransferases (Nat)"/>
    <property type="match status" value="1"/>
</dbReference>
<sequence length="219" mass="25588">MTTLSQQLPDFYPYHENETQYYLRQVQYPQDIPLLHQWMNEPHVIKQWQLNKSELELTVYYDKMLADDHQRLLIVGVNGQDVGYTEIYEGKRDRIGRYYKGDDLDLGWHLLFGEKSVFGKGYLRPVMRLLSFYIFEHAASAKIVGEPDHTVKPYAKVVEELCYEPQGLIPMPEKTAMLYYCYREAFYQKFADYLAQSNAYAQTLASQQGIKGATIEALA</sequence>
<dbReference type="Proteomes" id="UP000501939">
    <property type="component" value="Chromosome"/>
</dbReference>
<dbReference type="EMBL" id="CP049916">
    <property type="protein sequence ID" value="QIO09141.1"/>
    <property type="molecule type" value="Genomic_DNA"/>
</dbReference>